<name>A0A4S4DLM0_CAMSN</name>
<dbReference type="EMBL" id="SDRB02010871">
    <property type="protein sequence ID" value="THG03795.1"/>
    <property type="molecule type" value="Genomic_DNA"/>
</dbReference>
<feature type="domain" description="GST C-terminal" evidence="1">
    <location>
        <begin position="43"/>
        <end position="167"/>
    </location>
</feature>
<dbReference type="AlphaFoldDB" id="A0A4S4DLM0"/>
<dbReference type="Proteomes" id="UP000306102">
    <property type="component" value="Unassembled WGS sequence"/>
</dbReference>
<comment type="caution">
    <text evidence="2">The sequence shown here is derived from an EMBL/GenBank/DDBJ whole genome shotgun (WGS) entry which is preliminary data.</text>
</comment>
<dbReference type="InterPro" id="IPR050983">
    <property type="entry name" value="GST_Omega/HSP26"/>
</dbReference>
<evidence type="ECO:0000259" key="1">
    <source>
        <dbReference type="PROSITE" id="PS50405"/>
    </source>
</evidence>
<sequence>MVVFTYYIGSCTIPNPPSATRLRDGGFGLYILTSAHPAADRPKAHNFTLTAPILTFVNSRYISATPHRLLAVTSYPGEAQEAAKNDLIGCLELLEGELGDKPYFGGDTFGFVDVALIPFFNFFCTIEQLSNFRIVAECPKLVAWRHRCMEKESVSKSFPNHHKLYDFLLGSKKKLEAK</sequence>
<dbReference type="CDD" id="cd03185">
    <property type="entry name" value="GST_C_Tau"/>
    <property type="match status" value="1"/>
</dbReference>
<dbReference type="GO" id="GO:0004364">
    <property type="term" value="F:glutathione transferase activity"/>
    <property type="evidence" value="ECO:0007669"/>
    <property type="project" value="InterPro"/>
</dbReference>
<keyword evidence="3" id="KW-1185">Reference proteome</keyword>
<dbReference type="PANTHER" id="PTHR43968">
    <property type="match status" value="1"/>
</dbReference>
<dbReference type="InterPro" id="IPR010987">
    <property type="entry name" value="Glutathione-S-Trfase_C-like"/>
</dbReference>
<dbReference type="GO" id="GO:0005737">
    <property type="term" value="C:cytoplasm"/>
    <property type="evidence" value="ECO:0007669"/>
    <property type="project" value="TreeGrafter"/>
</dbReference>
<dbReference type="STRING" id="542762.A0A4S4DLM0"/>
<reference evidence="2 3" key="1">
    <citation type="journal article" date="2018" name="Proc. Natl. Acad. Sci. U.S.A.">
        <title>Draft genome sequence of Camellia sinensis var. sinensis provides insights into the evolution of the tea genome and tea quality.</title>
        <authorList>
            <person name="Wei C."/>
            <person name="Yang H."/>
            <person name="Wang S."/>
            <person name="Zhao J."/>
            <person name="Liu C."/>
            <person name="Gao L."/>
            <person name="Xia E."/>
            <person name="Lu Y."/>
            <person name="Tai Y."/>
            <person name="She G."/>
            <person name="Sun J."/>
            <person name="Cao H."/>
            <person name="Tong W."/>
            <person name="Gao Q."/>
            <person name="Li Y."/>
            <person name="Deng W."/>
            <person name="Jiang X."/>
            <person name="Wang W."/>
            <person name="Chen Q."/>
            <person name="Zhang S."/>
            <person name="Li H."/>
            <person name="Wu J."/>
            <person name="Wang P."/>
            <person name="Li P."/>
            <person name="Shi C."/>
            <person name="Zheng F."/>
            <person name="Jian J."/>
            <person name="Huang B."/>
            <person name="Shan D."/>
            <person name="Shi M."/>
            <person name="Fang C."/>
            <person name="Yue Y."/>
            <person name="Li F."/>
            <person name="Li D."/>
            <person name="Wei S."/>
            <person name="Han B."/>
            <person name="Jiang C."/>
            <person name="Yin Y."/>
            <person name="Xia T."/>
            <person name="Zhang Z."/>
            <person name="Bennetzen J.L."/>
            <person name="Zhao S."/>
            <person name="Wan X."/>
        </authorList>
    </citation>
    <scope>NUCLEOTIDE SEQUENCE [LARGE SCALE GENOMIC DNA]</scope>
    <source>
        <strain evidence="3">cv. Shuchazao</strain>
        <tissue evidence="2">Leaf</tissue>
    </source>
</reference>
<dbReference type="PANTHER" id="PTHR43968:SF6">
    <property type="entry name" value="GLUTATHIONE S-TRANSFERASE OMEGA"/>
    <property type="match status" value="1"/>
</dbReference>
<dbReference type="InterPro" id="IPR045074">
    <property type="entry name" value="GST_C_Tau"/>
</dbReference>
<organism evidence="2 3">
    <name type="scientific">Camellia sinensis var. sinensis</name>
    <name type="common">China tea</name>
    <dbReference type="NCBI Taxonomy" id="542762"/>
    <lineage>
        <taxon>Eukaryota</taxon>
        <taxon>Viridiplantae</taxon>
        <taxon>Streptophyta</taxon>
        <taxon>Embryophyta</taxon>
        <taxon>Tracheophyta</taxon>
        <taxon>Spermatophyta</taxon>
        <taxon>Magnoliopsida</taxon>
        <taxon>eudicotyledons</taxon>
        <taxon>Gunneridae</taxon>
        <taxon>Pentapetalae</taxon>
        <taxon>asterids</taxon>
        <taxon>Ericales</taxon>
        <taxon>Theaceae</taxon>
        <taxon>Camellia</taxon>
    </lineage>
</organism>
<dbReference type="Gene3D" id="1.20.1050.10">
    <property type="match status" value="1"/>
</dbReference>
<dbReference type="SUPFAM" id="SSF47616">
    <property type="entry name" value="GST C-terminal domain-like"/>
    <property type="match status" value="1"/>
</dbReference>
<dbReference type="GO" id="GO:0006749">
    <property type="term" value="P:glutathione metabolic process"/>
    <property type="evidence" value="ECO:0007669"/>
    <property type="project" value="InterPro"/>
</dbReference>
<gene>
    <name evidence="2" type="ORF">TEA_005381</name>
</gene>
<proteinExistence type="predicted"/>
<accession>A0A4S4DLM0</accession>
<protein>
    <recommendedName>
        <fullName evidence="1">GST C-terminal domain-containing protein</fullName>
    </recommendedName>
</protein>
<evidence type="ECO:0000313" key="2">
    <source>
        <dbReference type="EMBL" id="THG03795.1"/>
    </source>
</evidence>
<dbReference type="Pfam" id="PF13410">
    <property type="entry name" value="GST_C_2"/>
    <property type="match status" value="1"/>
</dbReference>
<dbReference type="PROSITE" id="PS50405">
    <property type="entry name" value="GST_CTER"/>
    <property type="match status" value="1"/>
</dbReference>
<dbReference type="InterPro" id="IPR036282">
    <property type="entry name" value="Glutathione-S-Trfase_C_sf"/>
</dbReference>
<evidence type="ECO:0000313" key="3">
    <source>
        <dbReference type="Proteomes" id="UP000306102"/>
    </source>
</evidence>